<evidence type="ECO:0000259" key="2">
    <source>
        <dbReference type="Pfam" id="PF07811"/>
    </source>
</evidence>
<feature type="domain" description="TadE-like" evidence="2">
    <location>
        <begin position="21"/>
        <end position="55"/>
    </location>
</feature>
<keyword evidence="4" id="KW-1185">Reference proteome</keyword>
<accession>A0A9W5REF5</accession>
<feature type="transmembrane region" description="Helical" evidence="1">
    <location>
        <begin position="20"/>
        <end position="40"/>
    </location>
</feature>
<dbReference type="OrthoDB" id="3254574at2"/>
<evidence type="ECO:0000256" key="1">
    <source>
        <dbReference type="SAM" id="Phobius"/>
    </source>
</evidence>
<keyword evidence="1" id="KW-1133">Transmembrane helix</keyword>
<name>A0A9W5REF5_9ACTO</name>
<keyword evidence="1" id="KW-0472">Membrane</keyword>
<evidence type="ECO:0000313" key="3">
    <source>
        <dbReference type="EMBL" id="EPD30896.1"/>
    </source>
</evidence>
<protein>
    <recommendedName>
        <fullName evidence="2">TadE-like domain-containing protein</fullName>
    </recommendedName>
</protein>
<dbReference type="RefSeq" id="WP_016444008.1">
    <property type="nucleotide sequence ID" value="NZ_KE150266.1"/>
</dbReference>
<proteinExistence type="predicted"/>
<sequence length="130" mass="13754">MRGFPSWAQAEDGSQIVGHVLVQVLVVFVVLGLLQLAFALHTRNVAIDAASEGARRASLVGATLAEGADRTSQLLDTALGSDISRDVRVFETSVDGELVVRVEVDATLPLLGPFGFANTLHVSASSWKEP</sequence>
<gene>
    <name evidence="3" type="ORF">HMPREF9238_00651</name>
</gene>
<dbReference type="EMBL" id="AGWN01000001">
    <property type="protein sequence ID" value="EPD30896.1"/>
    <property type="molecule type" value="Genomic_DNA"/>
</dbReference>
<dbReference type="AlphaFoldDB" id="A0A9W5REF5"/>
<dbReference type="Proteomes" id="UP000014387">
    <property type="component" value="Unassembled WGS sequence"/>
</dbReference>
<comment type="caution">
    <text evidence="3">The sequence shown here is derived from an EMBL/GenBank/DDBJ whole genome shotgun (WGS) entry which is preliminary data.</text>
</comment>
<reference evidence="3 4" key="1">
    <citation type="submission" date="2013-05" db="EMBL/GenBank/DDBJ databases">
        <title>The Genome Sequence of Actinomyces europaeus ACS-120-V-COL10B.</title>
        <authorList>
            <consortium name="The Broad Institute Genomics Platform"/>
            <person name="Earl A."/>
            <person name="Ward D."/>
            <person name="Feldgarden M."/>
            <person name="Gevers D."/>
            <person name="Saerens B."/>
            <person name="Vaneechoutte M."/>
            <person name="Walker B."/>
            <person name="Young S."/>
            <person name="Zeng Q."/>
            <person name="Gargeya S."/>
            <person name="Fitzgerald M."/>
            <person name="Haas B."/>
            <person name="Abouelleil A."/>
            <person name="Allen A.W."/>
            <person name="Alvarado L."/>
            <person name="Arachchi H.M."/>
            <person name="Berlin A.M."/>
            <person name="Chapman S.B."/>
            <person name="Gainer-Dewar J."/>
            <person name="Goldberg J."/>
            <person name="Griggs A."/>
            <person name="Gujja S."/>
            <person name="Hansen M."/>
            <person name="Howarth C."/>
            <person name="Imamovic A."/>
            <person name="Ireland A."/>
            <person name="Larimer J."/>
            <person name="McCowan C."/>
            <person name="Murphy C."/>
            <person name="Pearson M."/>
            <person name="Poon T.W."/>
            <person name="Priest M."/>
            <person name="Roberts A."/>
            <person name="Saif S."/>
            <person name="Shea T."/>
            <person name="Sisk P."/>
            <person name="Sykes S."/>
            <person name="Wortman J."/>
            <person name="Nusbaum C."/>
            <person name="Birren B."/>
        </authorList>
    </citation>
    <scope>NUCLEOTIDE SEQUENCE [LARGE SCALE GENOMIC DNA]</scope>
    <source>
        <strain evidence="3 4">ACS-120-V-Col10b</strain>
    </source>
</reference>
<organism evidence="3 4">
    <name type="scientific">Gleimia europaea ACS-120-V-Col10b</name>
    <dbReference type="NCBI Taxonomy" id="883069"/>
    <lineage>
        <taxon>Bacteria</taxon>
        <taxon>Bacillati</taxon>
        <taxon>Actinomycetota</taxon>
        <taxon>Actinomycetes</taxon>
        <taxon>Actinomycetales</taxon>
        <taxon>Actinomycetaceae</taxon>
        <taxon>Gleimia</taxon>
    </lineage>
</organism>
<dbReference type="Pfam" id="PF07811">
    <property type="entry name" value="TadE"/>
    <property type="match status" value="1"/>
</dbReference>
<evidence type="ECO:0000313" key="4">
    <source>
        <dbReference type="Proteomes" id="UP000014387"/>
    </source>
</evidence>
<dbReference type="InterPro" id="IPR012495">
    <property type="entry name" value="TadE-like_dom"/>
</dbReference>
<keyword evidence="1" id="KW-0812">Transmembrane</keyword>